<dbReference type="PANTHER" id="PTHR30204">
    <property type="entry name" value="REDOX-CYCLING DRUG-SENSING TRANSCRIPTIONAL ACTIVATOR SOXR"/>
    <property type="match status" value="1"/>
</dbReference>
<evidence type="ECO:0000313" key="7">
    <source>
        <dbReference type="Proteomes" id="UP000580568"/>
    </source>
</evidence>
<dbReference type="InterPro" id="IPR009061">
    <property type="entry name" value="DNA-bd_dom_put_sf"/>
</dbReference>
<evidence type="ECO:0000259" key="5">
    <source>
        <dbReference type="PROSITE" id="PS50937"/>
    </source>
</evidence>
<keyword evidence="2" id="KW-0805">Transcription regulation</keyword>
<dbReference type="InterPro" id="IPR047057">
    <property type="entry name" value="MerR_fam"/>
</dbReference>
<dbReference type="Pfam" id="PF13411">
    <property type="entry name" value="MerR_1"/>
    <property type="match status" value="1"/>
</dbReference>
<evidence type="ECO:0000256" key="2">
    <source>
        <dbReference type="ARBA" id="ARBA00023015"/>
    </source>
</evidence>
<protein>
    <submittedName>
        <fullName evidence="6">Putative HTH-type transcriptional regulator</fullName>
    </submittedName>
</protein>
<dbReference type="GO" id="GO:0003677">
    <property type="term" value="F:DNA binding"/>
    <property type="evidence" value="ECO:0007669"/>
    <property type="project" value="UniProtKB-KW"/>
</dbReference>
<evidence type="ECO:0000256" key="3">
    <source>
        <dbReference type="ARBA" id="ARBA00023125"/>
    </source>
</evidence>
<dbReference type="Gene3D" id="1.10.1660.10">
    <property type="match status" value="1"/>
</dbReference>
<keyword evidence="1" id="KW-0678">Repressor</keyword>
<keyword evidence="3" id="KW-0238">DNA-binding</keyword>
<organism evidence="6 7">
    <name type="scientific">Clostridium fungisolvens</name>
    <dbReference type="NCBI Taxonomy" id="1604897"/>
    <lineage>
        <taxon>Bacteria</taxon>
        <taxon>Bacillati</taxon>
        <taxon>Bacillota</taxon>
        <taxon>Clostridia</taxon>
        <taxon>Eubacteriales</taxon>
        <taxon>Clostridiaceae</taxon>
        <taxon>Clostridium</taxon>
    </lineage>
</organism>
<dbReference type="SMART" id="SM00422">
    <property type="entry name" value="HTH_MERR"/>
    <property type="match status" value="1"/>
</dbReference>
<dbReference type="Proteomes" id="UP000580568">
    <property type="component" value="Unassembled WGS sequence"/>
</dbReference>
<dbReference type="SUPFAM" id="SSF46955">
    <property type="entry name" value="Putative DNA-binding domain"/>
    <property type="match status" value="1"/>
</dbReference>
<dbReference type="PROSITE" id="PS50937">
    <property type="entry name" value="HTH_MERR_2"/>
    <property type="match status" value="1"/>
</dbReference>
<evidence type="ECO:0000256" key="1">
    <source>
        <dbReference type="ARBA" id="ARBA00022491"/>
    </source>
</evidence>
<sequence length="129" mass="15327">MGYSIKEVSEKLNISQYTLRYYEKEGLIPYLHRNYSGRRVYSDNDLIWIKLIGCMKATGMSIAYIKNYVELTVQGKSTLLKRRQIIIEQKEIIETEIKKYSDLLEVVNIKLQRYDQIIRNEHEVNSSEE</sequence>
<keyword evidence="7" id="KW-1185">Reference proteome</keyword>
<dbReference type="PANTHER" id="PTHR30204:SF69">
    <property type="entry name" value="MERR-FAMILY TRANSCRIPTIONAL REGULATOR"/>
    <property type="match status" value="1"/>
</dbReference>
<comment type="caution">
    <text evidence="6">The sequence shown here is derived from an EMBL/GenBank/DDBJ whole genome shotgun (WGS) entry which is preliminary data.</text>
</comment>
<dbReference type="InterPro" id="IPR000551">
    <property type="entry name" value="MerR-type_HTH_dom"/>
</dbReference>
<name>A0A6V8STR7_9CLOT</name>
<dbReference type="CDD" id="cd01109">
    <property type="entry name" value="HTH_YyaN"/>
    <property type="match status" value="1"/>
</dbReference>
<feature type="domain" description="HTH merR-type" evidence="5">
    <location>
        <begin position="1"/>
        <end position="71"/>
    </location>
</feature>
<dbReference type="AlphaFoldDB" id="A0A6V8STR7"/>
<evidence type="ECO:0000313" key="6">
    <source>
        <dbReference type="EMBL" id="GFP78303.1"/>
    </source>
</evidence>
<accession>A0A6V8STR7</accession>
<proteinExistence type="predicted"/>
<keyword evidence="4" id="KW-0804">Transcription</keyword>
<evidence type="ECO:0000256" key="4">
    <source>
        <dbReference type="ARBA" id="ARBA00023163"/>
    </source>
</evidence>
<reference evidence="6 7" key="1">
    <citation type="submission" date="2020-07" db="EMBL/GenBank/DDBJ databases">
        <title>A new beta-1,3-glucan-decomposing anaerobic bacterium isolated from anoxic soil subjected to biological soil disinfestation.</title>
        <authorList>
            <person name="Ueki A."/>
            <person name="Tonouchi A."/>
        </authorList>
    </citation>
    <scope>NUCLEOTIDE SEQUENCE [LARGE SCALE GENOMIC DNA]</scope>
    <source>
        <strain evidence="6 7">TW1</strain>
    </source>
</reference>
<gene>
    <name evidence="6" type="ORF">bsdtw1_04521</name>
</gene>
<dbReference type="RefSeq" id="WP_183279605.1">
    <property type="nucleotide sequence ID" value="NZ_BLZR01000001.1"/>
</dbReference>
<dbReference type="EMBL" id="BLZR01000001">
    <property type="protein sequence ID" value="GFP78303.1"/>
    <property type="molecule type" value="Genomic_DNA"/>
</dbReference>
<dbReference type="GO" id="GO:0003700">
    <property type="term" value="F:DNA-binding transcription factor activity"/>
    <property type="evidence" value="ECO:0007669"/>
    <property type="project" value="InterPro"/>
</dbReference>